<dbReference type="AlphaFoldDB" id="A0A2P2R4T7"/>
<protein>
    <submittedName>
        <fullName evidence="1">Uncharacterized protein</fullName>
    </submittedName>
</protein>
<organism evidence="1">
    <name type="scientific">Rhizophora mucronata</name>
    <name type="common">Asiatic mangrove</name>
    <dbReference type="NCBI Taxonomy" id="61149"/>
    <lineage>
        <taxon>Eukaryota</taxon>
        <taxon>Viridiplantae</taxon>
        <taxon>Streptophyta</taxon>
        <taxon>Embryophyta</taxon>
        <taxon>Tracheophyta</taxon>
        <taxon>Spermatophyta</taxon>
        <taxon>Magnoliopsida</taxon>
        <taxon>eudicotyledons</taxon>
        <taxon>Gunneridae</taxon>
        <taxon>Pentapetalae</taxon>
        <taxon>rosids</taxon>
        <taxon>fabids</taxon>
        <taxon>Malpighiales</taxon>
        <taxon>Rhizophoraceae</taxon>
        <taxon>Rhizophora</taxon>
    </lineage>
</organism>
<accession>A0A2P2R4T7</accession>
<reference evidence="1" key="1">
    <citation type="submission" date="2018-02" db="EMBL/GenBank/DDBJ databases">
        <title>Rhizophora mucronata_Transcriptome.</title>
        <authorList>
            <person name="Meera S.P."/>
            <person name="Sreeshan A."/>
            <person name="Augustine A."/>
        </authorList>
    </citation>
    <scope>NUCLEOTIDE SEQUENCE</scope>
    <source>
        <tissue evidence="1">Leaf</tissue>
    </source>
</reference>
<name>A0A2P2R4T7_RHIMU</name>
<evidence type="ECO:0000313" key="1">
    <source>
        <dbReference type="EMBL" id="MBX74273.1"/>
    </source>
</evidence>
<proteinExistence type="predicted"/>
<sequence length="37" mass="4230">MISDDGARFQDCHCHILPKCEIIMQLKTTATSHKYPP</sequence>
<dbReference type="EMBL" id="GGEC01093789">
    <property type="protein sequence ID" value="MBX74273.1"/>
    <property type="molecule type" value="Transcribed_RNA"/>
</dbReference>